<keyword evidence="1" id="KW-0472">Membrane</keyword>
<protein>
    <submittedName>
        <fullName evidence="2">Uncharacterized protein</fullName>
    </submittedName>
</protein>
<dbReference type="EMBL" id="MN585982">
    <property type="protein sequence ID" value="QGJ89092.1"/>
    <property type="molecule type" value="Genomic_DNA"/>
</dbReference>
<name>A0A649VAX7_9CAUD</name>
<evidence type="ECO:0000313" key="2">
    <source>
        <dbReference type="EMBL" id="QGJ89092.1"/>
    </source>
</evidence>
<dbReference type="RefSeq" id="YP_009853706.1">
    <property type="nucleotide sequence ID" value="NC_048823.1"/>
</dbReference>
<dbReference type="KEGG" id="vg:55624392"/>
<dbReference type="Proteomes" id="UP000423529">
    <property type="component" value="Segment"/>
</dbReference>
<accession>A0A649VAX7</accession>
<dbReference type="GeneID" id="55624392"/>
<keyword evidence="1" id="KW-0812">Transmembrane</keyword>
<proteinExistence type="predicted"/>
<feature type="transmembrane region" description="Helical" evidence="1">
    <location>
        <begin position="20"/>
        <end position="37"/>
    </location>
</feature>
<keyword evidence="3" id="KW-1185">Reference proteome</keyword>
<organism evidence="2 3">
    <name type="scientific">Gordonia phage Untouchable</name>
    <dbReference type="NCBI Taxonomy" id="2656542"/>
    <lineage>
        <taxon>Viruses</taxon>
        <taxon>Duplodnaviria</taxon>
        <taxon>Heunggongvirae</taxon>
        <taxon>Uroviricota</taxon>
        <taxon>Caudoviricetes</taxon>
        <taxon>Deejayvirinae</taxon>
        <taxon>Kenoshavirus</taxon>
        <taxon>Kenoshavirus untouchable</taxon>
    </lineage>
</organism>
<evidence type="ECO:0000256" key="1">
    <source>
        <dbReference type="SAM" id="Phobius"/>
    </source>
</evidence>
<sequence length="102" mass="11966">METLNDIFTAFIMLPLEAKIASILLLILMVWAAEELVNHIRRTNDKKPYVGPASMALVVTDEMIRTVRPRKHHRHARGRYQNNSEKEDFFDMVTRFREEIPA</sequence>
<reference evidence="2 3" key="1">
    <citation type="submission" date="2019-10" db="EMBL/GenBank/DDBJ databases">
        <authorList>
            <person name="Divens A.M."/>
            <person name="Fryberger R.B."/>
            <person name="Garlena R.A."/>
            <person name="Russell D.A."/>
            <person name="Pope W.H."/>
            <person name="Jacobs-Sera D."/>
            <person name="Hatfull G.F."/>
        </authorList>
    </citation>
    <scope>NUCLEOTIDE SEQUENCE [LARGE SCALE GENOMIC DNA]</scope>
</reference>
<keyword evidence="1" id="KW-1133">Transmembrane helix</keyword>
<evidence type="ECO:0000313" key="3">
    <source>
        <dbReference type="Proteomes" id="UP000423529"/>
    </source>
</evidence>
<gene>
    <name evidence="2" type="primary">47</name>
    <name evidence="2" type="ORF">PBI_UNTOUCHABLE_47</name>
</gene>